<feature type="domain" description="ABC3 transporter permease C-terminal" evidence="7">
    <location>
        <begin position="73"/>
        <end position="177"/>
    </location>
</feature>
<feature type="transmembrane region" description="Helical" evidence="6">
    <location>
        <begin position="411"/>
        <end position="436"/>
    </location>
</feature>
<evidence type="ECO:0000256" key="5">
    <source>
        <dbReference type="ARBA" id="ARBA00023136"/>
    </source>
</evidence>
<keyword evidence="4 6" id="KW-1133">Transmembrane helix</keyword>
<evidence type="ECO:0000256" key="1">
    <source>
        <dbReference type="ARBA" id="ARBA00004651"/>
    </source>
</evidence>
<keyword evidence="2" id="KW-1003">Cell membrane</keyword>
<dbReference type="EMBL" id="JAOZYC010000194">
    <property type="protein sequence ID" value="MEB8343494.1"/>
    <property type="molecule type" value="Genomic_DNA"/>
</dbReference>
<comment type="subcellular location">
    <subcellularLocation>
        <location evidence="1">Cell membrane</location>
        <topology evidence="1">Multi-pass membrane protein</topology>
    </subcellularLocation>
</comment>
<feature type="transmembrane region" description="Helical" evidence="6">
    <location>
        <begin position="119"/>
        <end position="142"/>
    </location>
</feature>
<evidence type="ECO:0000256" key="6">
    <source>
        <dbReference type="SAM" id="Phobius"/>
    </source>
</evidence>
<dbReference type="Proteomes" id="UP001354931">
    <property type="component" value="Unassembled WGS sequence"/>
</dbReference>
<name>A0ABU6FHG2_9ACTN</name>
<dbReference type="InterPro" id="IPR003838">
    <property type="entry name" value="ABC3_permease_C"/>
</dbReference>
<evidence type="ECO:0000259" key="7">
    <source>
        <dbReference type="Pfam" id="PF02687"/>
    </source>
</evidence>
<dbReference type="Pfam" id="PF02687">
    <property type="entry name" value="FtsX"/>
    <property type="match status" value="2"/>
</dbReference>
<feature type="transmembrane region" description="Helical" evidence="6">
    <location>
        <begin position="148"/>
        <end position="172"/>
    </location>
</feature>
<feature type="transmembrane region" description="Helical" evidence="6">
    <location>
        <begin position="375"/>
        <end position="399"/>
    </location>
</feature>
<keyword evidence="5 6" id="KW-0472">Membrane</keyword>
<feature type="transmembrane region" description="Helical" evidence="6">
    <location>
        <begin position="193"/>
        <end position="214"/>
    </location>
</feature>
<keyword evidence="9" id="KW-1185">Reference proteome</keyword>
<evidence type="ECO:0000313" key="9">
    <source>
        <dbReference type="Proteomes" id="UP001354931"/>
    </source>
</evidence>
<protein>
    <submittedName>
        <fullName evidence="8">ABC transporter permease</fullName>
    </submittedName>
</protein>
<evidence type="ECO:0000256" key="2">
    <source>
        <dbReference type="ARBA" id="ARBA00022475"/>
    </source>
</evidence>
<feature type="transmembrane region" description="Helical" evidence="6">
    <location>
        <begin position="68"/>
        <end position="87"/>
    </location>
</feature>
<keyword evidence="3 6" id="KW-0812">Transmembrane</keyword>
<proteinExistence type="predicted"/>
<evidence type="ECO:0000256" key="3">
    <source>
        <dbReference type="ARBA" id="ARBA00022692"/>
    </source>
</evidence>
<evidence type="ECO:0000256" key="4">
    <source>
        <dbReference type="ARBA" id="ARBA00022989"/>
    </source>
</evidence>
<feature type="transmembrane region" description="Helical" evidence="6">
    <location>
        <begin position="282"/>
        <end position="302"/>
    </location>
</feature>
<feature type="transmembrane region" description="Helical" evidence="6">
    <location>
        <begin position="220"/>
        <end position="243"/>
    </location>
</feature>
<feature type="transmembrane region" description="Helical" evidence="6">
    <location>
        <begin position="322"/>
        <end position="345"/>
    </location>
</feature>
<accession>A0ABU6FHG2</accession>
<evidence type="ECO:0000313" key="8">
    <source>
        <dbReference type="EMBL" id="MEB8343494.1"/>
    </source>
</evidence>
<gene>
    <name evidence="8" type="ORF">OKJ99_38990</name>
</gene>
<organism evidence="8 9">
    <name type="scientific">Streptomyces endophyticus</name>
    <dbReference type="NCBI Taxonomy" id="714166"/>
    <lineage>
        <taxon>Bacteria</taxon>
        <taxon>Bacillati</taxon>
        <taxon>Actinomycetota</taxon>
        <taxon>Actinomycetes</taxon>
        <taxon>Kitasatosporales</taxon>
        <taxon>Streptomycetaceae</taxon>
        <taxon>Streptomyces</taxon>
    </lineage>
</organism>
<comment type="caution">
    <text evidence="8">The sequence shown here is derived from an EMBL/GenBank/DDBJ whole genome shotgun (WGS) entry which is preliminary data.</text>
</comment>
<reference evidence="8 9" key="1">
    <citation type="submission" date="2022-10" db="EMBL/GenBank/DDBJ databases">
        <authorList>
            <person name="Xie J."/>
            <person name="Shen N."/>
        </authorList>
    </citation>
    <scope>NUCLEOTIDE SEQUENCE [LARGE SCALE GENOMIC DNA]</scope>
    <source>
        <strain evidence="8 9">YIM65594</strain>
    </source>
</reference>
<feature type="domain" description="ABC3 transporter permease C-terminal" evidence="7">
    <location>
        <begin position="331"/>
        <end position="429"/>
    </location>
</feature>
<sequence>MASDLRLARLLTRGADRLERRRTTLTALGAAVATGFALAATGLASVQGQVWFPYGHGLLDQPGTRKGVVAGLLLLLIPVLAFLGQCARIGAVHRDRRLAALRLSGAGPRQVRRIAALEAGLACLVGAVAGLLVFLALLAVVGRRPPPLAWPGFALVVLLIPVLAVLVSRVALRRVIASPLGHVRRMRPGRGPGLLLGLWLPALLVVTGASLIMARGARSGYGALPLFVIGAVVLTGAGAIRVAGTSARAIGRRLADRTERPAVLLAAHRLQQDPWATSRSHATVVLVTVVGVATTGIGRVLVTELRATRQHGSTAEPIGYYAFGLGLTGAAILVGLAIALAALAVGTAESLSARRSALAVQAAAGVPRKVLARALLLETALPLAPALVLATLGGTAIHAAYGLAVGQSVPWALPLLVPALVYAACLLATTTALPLLHRSANPAELRFA</sequence>